<dbReference type="NCBIfam" id="TIGR02675">
    <property type="entry name" value="tape_meas_nterm"/>
    <property type="match status" value="1"/>
</dbReference>
<feature type="region of interest" description="Disordered" evidence="2">
    <location>
        <begin position="648"/>
        <end position="667"/>
    </location>
</feature>
<feature type="domain" description="Tape measure protein N-terminal" evidence="3">
    <location>
        <begin position="65"/>
        <end position="242"/>
    </location>
</feature>
<evidence type="ECO:0000313" key="4">
    <source>
        <dbReference type="EMBL" id="TFD92190.1"/>
    </source>
</evidence>
<keyword evidence="5" id="KW-1185">Reference proteome</keyword>
<proteinExistence type="predicted"/>
<feature type="coiled-coil region" evidence="1">
    <location>
        <begin position="1030"/>
        <end position="1057"/>
    </location>
</feature>
<dbReference type="RefSeq" id="WP_134437598.1">
    <property type="nucleotide sequence ID" value="NZ_SOML01000018.1"/>
</dbReference>
<dbReference type="Pfam" id="PF20155">
    <property type="entry name" value="TMP_3"/>
    <property type="match status" value="1"/>
</dbReference>
<accession>A0A4Y8KTW4</accession>
<sequence>MGIINRDGALWMATGIDNSGLYSGLNQAENRINQFEAHIGRVGDNITRLTGIGFGVAGLKAFGSEIINVRGEIQMLESSFEVLLGGKGVSGFMSEMKQFAVDSPLSMNGVANAAQTLLGFGIAAEKVMPTIKQIGDISMGNEERFKSLSLAFAQMSATGKLMGQDLLQMINAGFNPLQTISEKTGKSIGELKKDMENGAISSEMVANAFASATEKGGKFYGMTQKQAEGIRGLQAQLEGGLQDAFNEIGKSQEGLIAGGYKVATTLVENYEKVGKTLVALITTYGAYRTAVLLTTQAEAGWNIIQLITYNRLLLVERAQKLLNATMLANPYVAVTVLVVGLVAATWALYDATTTQEKAQKRLNEINGETKKQREELSGQTEQLIGTINAETKSKLDQIIAYKELQGLFPAYLKNMDLATFKAMKLADQQALLNNAMNENEANNLNNQLKELQSMYDRLNSTSGNGFGGLSEGVKVIDEIREKLKLTYDIDVPTYLKTQIDLLQKQRDEIQKNKQEAEIRNKPESDQIKYINEQLDILNKKKSVIEEIAAKAENLPTPFQKMALKARDALSEILGINNEISRLQNWFGAVKGTTGANYQSSYKDAEKNYKDAQKAVASIKKDSKATVDEYNKAIAAEKKAKEDFEKLGGQTKVDKSGESKAKKAKELANDEAELRKKLTNEALQAELDHEQAILDAKEDSYKKQFQLNDLNYRKELQKIKEYNDQKLKEQADFITKFGKKALPEELTDKSIKDQVAKKTNQAQYNYEAADSKTEKQRLEADQQAWNEYLKTYGDYEDKRLAIFNEYREKIGKAQNQGEKALLAGNRDKELQDLDQTLIEKSDLWVRLFDDASKHTTGYITETIKKVQQLIDYMKGVEGVEIPIGFTPEQIESLKKDPEKVKEILKGLKTQVDELNTRNPFNSLIQGFKDLKKAGKDTEKQYTATNKIISGIQGVREVVGQLSTAFTDLGMNSEDSLAKVMNVMDRTASMAQTGAQIGGAWGAAIGGAIGLTTSLISAFKGKSKAQKDTEQLQDITSKIETTNNSINRLLEKRIDLINEATAAEAGYLNTLTQEQIKQQQTYVQSMFDRLSGNEIFGKKGKNNNLSLSALMQKEGLSSMEEFVEWWNSNGVNKLIGEGYDLKNEDQWQSIVDSWEELSEAAENAEKAMKEAVTGISFDSLKDSLDDLVKSADTTFEDIGDSFNDHMRTAALKFAKSSYLTKALQDWYDKFAEYAQSGSTDDSFGLTPEETAELRKMYEDAYNKAQGLYDSALDAMGISKEDSDINGITGVAASITQDSANELNGNFYALRQSVNDVRNINKQTQEYIKVQTGHISDVKEAVSSYKQVFADQLAYQKQIAENTAATASILRDIRDKGIDLRR</sequence>
<feature type="coiled-coil region" evidence="1">
    <location>
        <begin position="434"/>
        <end position="461"/>
    </location>
</feature>
<reference evidence="4 5" key="1">
    <citation type="submission" date="2019-03" db="EMBL/GenBank/DDBJ databases">
        <title>San Antonio Military Medical Center submission to MRSN (WRAIR), pending publication.</title>
        <authorList>
            <person name="Blyth D.M."/>
            <person name="Mccarthy S.L."/>
            <person name="Schall S.E."/>
            <person name="Stam J.A."/>
            <person name="Ong A.C."/>
            <person name="Mcgann P.T."/>
        </authorList>
    </citation>
    <scope>NUCLEOTIDE SEQUENCE [LARGE SCALE GENOMIC DNA]</scope>
    <source>
        <strain evidence="4 5">MRSN571793</strain>
    </source>
</reference>
<dbReference type="Proteomes" id="UP000297861">
    <property type="component" value="Unassembled WGS sequence"/>
</dbReference>
<dbReference type="InterPro" id="IPR013491">
    <property type="entry name" value="Tape_meas_N"/>
</dbReference>
<protein>
    <recommendedName>
        <fullName evidence="3">Tape measure protein N-terminal domain-containing protein</fullName>
    </recommendedName>
</protein>
<gene>
    <name evidence="4" type="ORF">E2605_18980</name>
</gene>
<evidence type="ECO:0000256" key="2">
    <source>
        <dbReference type="SAM" id="MobiDB-lite"/>
    </source>
</evidence>
<name>A0A4Y8KTW4_9BACT</name>
<evidence type="ECO:0000313" key="5">
    <source>
        <dbReference type="Proteomes" id="UP000297861"/>
    </source>
</evidence>
<evidence type="ECO:0000259" key="3">
    <source>
        <dbReference type="Pfam" id="PF20155"/>
    </source>
</evidence>
<evidence type="ECO:0000256" key="1">
    <source>
        <dbReference type="SAM" id="Coils"/>
    </source>
</evidence>
<dbReference type="EMBL" id="SOML01000018">
    <property type="protein sequence ID" value="TFD92190.1"/>
    <property type="molecule type" value="Genomic_DNA"/>
</dbReference>
<comment type="caution">
    <text evidence="4">The sequence shown here is derived from an EMBL/GenBank/DDBJ whole genome shotgun (WGS) entry which is preliminary data.</text>
</comment>
<organism evidence="4 5">
    <name type="scientific">Dysgonomonas capnocytophagoides</name>
    <dbReference type="NCBI Taxonomy" id="45254"/>
    <lineage>
        <taxon>Bacteria</taxon>
        <taxon>Pseudomonadati</taxon>
        <taxon>Bacteroidota</taxon>
        <taxon>Bacteroidia</taxon>
        <taxon>Bacteroidales</taxon>
        <taxon>Dysgonomonadaceae</taxon>
        <taxon>Dysgonomonas</taxon>
    </lineage>
</organism>
<dbReference type="OrthoDB" id="1414895at2"/>
<keyword evidence="1" id="KW-0175">Coiled coil</keyword>